<comment type="caution">
    <text evidence="2">The sequence shown here is derived from an EMBL/GenBank/DDBJ whole genome shotgun (WGS) entry which is preliminary data.</text>
</comment>
<name>A0ABR1URT4_9PEZI</name>
<evidence type="ECO:0000313" key="2">
    <source>
        <dbReference type="EMBL" id="KAK8061636.1"/>
    </source>
</evidence>
<dbReference type="RefSeq" id="XP_066714898.1">
    <property type="nucleotide sequence ID" value="XM_066859411.1"/>
</dbReference>
<accession>A0ABR1URT4</accession>
<feature type="region of interest" description="Disordered" evidence="1">
    <location>
        <begin position="109"/>
        <end position="143"/>
    </location>
</feature>
<sequence length="143" mass="15412">MATEILLAPGRRYPRKEDYIDVDMDSENGPDRAAEVIVDSCTLLAWPPVPVSLSAAYTRLAGPSLLLRSDNAGSLDIVTSLALFSERNAIAEQEDLGTLDRPSSRWRLHEKQWFNTAAPPPPPPAGTQPTGTTASPDGIDDDA</sequence>
<proteinExistence type="predicted"/>
<evidence type="ECO:0000313" key="3">
    <source>
        <dbReference type="Proteomes" id="UP001480595"/>
    </source>
</evidence>
<gene>
    <name evidence="2" type="ORF">PG994_008002</name>
</gene>
<dbReference type="Proteomes" id="UP001480595">
    <property type="component" value="Unassembled WGS sequence"/>
</dbReference>
<dbReference type="GeneID" id="92092474"/>
<organism evidence="2 3">
    <name type="scientific">Apiospora phragmitis</name>
    <dbReference type="NCBI Taxonomy" id="2905665"/>
    <lineage>
        <taxon>Eukaryota</taxon>
        <taxon>Fungi</taxon>
        <taxon>Dikarya</taxon>
        <taxon>Ascomycota</taxon>
        <taxon>Pezizomycotina</taxon>
        <taxon>Sordariomycetes</taxon>
        <taxon>Xylariomycetidae</taxon>
        <taxon>Amphisphaeriales</taxon>
        <taxon>Apiosporaceae</taxon>
        <taxon>Apiospora</taxon>
    </lineage>
</organism>
<dbReference type="EMBL" id="JAQQWL010000008">
    <property type="protein sequence ID" value="KAK8061636.1"/>
    <property type="molecule type" value="Genomic_DNA"/>
</dbReference>
<reference evidence="2 3" key="1">
    <citation type="submission" date="2023-01" db="EMBL/GenBank/DDBJ databases">
        <title>Analysis of 21 Apiospora genomes using comparative genomics revels a genus with tremendous synthesis potential of carbohydrate active enzymes and secondary metabolites.</title>
        <authorList>
            <person name="Sorensen T."/>
        </authorList>
    </citation>
    <scope>NUCLEOTIDE SEQUENCE [LARGE SCALE GENOMIC DNA]</scope>
    <source>
        <strain evidence="2 3">CBS 135458</strain>
    </source>
</reference>
<evidence type="ECO:0000256" key="1">
    <source>
        <dbReference type="SAM" id="MobiDB-lite"/>
    </source>
</evidence>
<keyword evidence="3" id="KW-1185">Reference proteome</keyword>
<protein>
    <submittedName>
        <fullName evidence="2">Uncharacterized protein</fullName>
    </submittedName>
</protein>
<feature type="compositionally biased region" description="Low complexity" evidence="1">
    <location>
        <begin position="127"/>
        <end position="136"/>
    </location>
</feature>